<dbReference type="InParanoid" id="A0A6P7HYU4"/>
<dbReference type="PANTHER" id="PTHR24369">
    <property type="entry name" value="ANTIGEN BSP, PUTATIVE-RELATED"/>
    <property type="match status" value="1"/>
</dbReference>
<dbReference type="Gene3D" id="3.80.10.10">
    <property type="entry name" value="Ribonuclease Inhibitor"/>
    <property type="match status" value="4"/>
</dbReference>
<protein>
    <submittedName>
        <fullName evidence="7">Leucine-rich repeat-containing G-protein coupled receptor 5-like</fullName>
    </submittedName>
</protein>
<dbReference type="InterPro" id="IPR003591">
    <property type="entry name" value="Leu-rich_rpt_typical-subtyp"/>
</dbReference>
<feature type="domain" description="LRRNT" evidence="5">
    <location>
        <begin position="368"/>
        <end position="405"/>
    </location>
</feature>
<feature type="signal peptide" evidence="4">
    <location>
        <begin position="1"/>
        <end position="22"/>
    </location>
</feature>
<keyword evidence="6" id="KW-1185">Reference proteome</keyword>
<dbReference type="InterPro" id="IPR001611">
    <property type="entry name" value="Leu-rich_rpt"/>
</dbReference>
<dbReference type="InterPro" id="IPR000372">
    <property type="entry name" value="LRRNT"/>
</dbReference>
<dbReference type="InterPro" id="IPR050541">
    <property type="entry name" value="LRR_TM_domain-containing"/>
</dbReference>
<dbReference type="FunFam" id="3.80.10.10:FF:001164">
    <property type="entry name" value="GH01279p"/>
    <property type="match status" value="1"/>
</dbReference>
<feature type="chain" id="PRO_5028159840" evidence="4">
    <location>
        <begin position="23"/>
        <end position="677"/>
    </location>
</feature>
<evidence type="ECO:0000313" key="6">
    <source>
        <dbReference type="Proteomes" id="UP000515145"/>
    </source>
</evidence>
<dbReference type="RefSeq" id="XP_028253694.1">
    <property type="nucleotide sequence ID" value="XM_028397893.1"/>
</dbReference>
<dbReference type="AlphaFoldDB" id="A0A6P7HYU4"/>
<dbReference type="OrthoDB" id="1055097at2759"/>
<evidence type="ECO:0000256" key="1">
    <source>
        <dbReference type="ARBA" id="ARBA00022614"/>
    </source>
</evidence>
<dbReference type="SUPFAM" id="SSF52058">
    <property type="entry name" value="L domain-like"/>
    <property type="match status" value="2"/>
</dbReference>
<gene>
    <name evidence="7" type="primary">LOC114429045</name>
</gene>
<dbReference type="SMART" id="SM00013">
    <property type="entry name" value="LRRNT"/>
    <property type="match status" value="2"/>
</dbReference>
<evidence type="ECO:0000259" key="5">
    <source>
        <dbReference type="SMART" id="SM00013"/>
    </source>
</evidence>
<feature type="domain" description="LRRNT" evidence="5">
    <location>
        <begin position="22"/>
        <end position="57"/>
    </location>
</feature>
<dbReference type="PANTHER" id="PTHR24369:SF210">
    <property type="entry name" value="CHAOPTIN-RELATED"/>
    <property type="match status" value="1"/>
</dbReference>
<dbReference type="SMART" id="SM00365">
    <property type="entry name" value="LRR_SD22"/>
    <property type="match status" value="7"/>
</dbReference>
<dbReference type="GO" id="GO:0005886">
    <property type="term" value="C:plasma membrane"/>
    <property type="evidence" value="ECO:0007669"/>
    <property type="project" value="TreeGrafter"/>
</dbReference>
<dbReference type="Pfam" id="PF13855">
    <property type="entry name" value="LRR_8"/>
    <property type="match status" value="4"/>
</dbReference>
<dbReference type="SMART" id="SM00369">
    <property type="entry name" value="LRR_TYP"/>
    <property type="match status" value="14"/>
</dbReference>
<keyword evidence="2 4" id="KW-0732">Signal</keyword>
<dbReference type="Proteomes" id="UP000515145">
    <property type="component" value="Chromosome 24"/>
</dbReference>
<evidence type="ECO:0000256" key="4">
    <source>
        <dbReference type="SAM" id="SignalP"/>
    </source>
</evidence>
<reference evidence="7" key="1">
    <citation type="submission" date="2025-08" db="UniProtKB">
        <authorList>
            <consortium name="RefSeq"/>
        </authorList>
    </citation>
    <scope>IDENTIFICATION</scope>
</reference>
<evidence type="ECO:0000256" key="3">
    <source>
        <dbReference type="ARBA" id="ARBA00022737"/>
    </source>
</evidence>
<dbReference type="PROSITE" id="PS51450">
    <property type="entry name" value="LRR"/>
    <property type="match status" value="7"/>
</dbReference>
<dbReference type="PRINTS" id="PR00019">
    <property type="entry name" value="LEURICHRPT"/>
</dbReference>
<keyword evidence="3" id="KW-0677">Repeat</keyword>
<keyword evidence="1" id="KW-0433">Leucine-rich repeat</keyword>
<evidence type="ECO:0000256" key="2">
    <source>
        <dbReference type="ARBA" id="ARBA00022729"/>
    </source>
</evidence>
<proteinExistence type="predicted"/>
<accession>A0A6P7HYU4</accession>
<evidence type="ECO:0000313" key="7">
    <source>
        <dbReference type="RefSeq" id="XP_028253694.1"/>
    </source>
</evidence>
<organism evidence="6 7">
    <name type="scientific">Parambassis ranga</name>
    <name type="common">Indian glassy fish</name>
    <dbReference type="NCBI Taxonomy" id="210632"/>
    <lineage>
        <taxon>Eukaryota</taxon>
        <taxon>Metazoa</taxon>
        <taxon>Chordata</taxon>
        <taxon>Craniata</taxon>
        <taxon>Vertebrata</taxon>
        <taxon>Euteleostomi</taxon>
        <taxon>Actinopterygii</taxon>
        <taxon>Neopterygii</taxon>
        <taxon>Teleostei</taxon>
        <taxon>Neoteleostei</taxon>
        <taxon>Acanthomorphata</taxon>
        <taxon>Ovalentaria</taxon>
        <taxon>Ambassidae</taxon>
        <taxon>Parambassis</taxon>
    </lineage>
</organism>
<dbReference type="GeneID" id="114429045"/>
<dbReference type="SMART" id="SM00364">
    <property type="entry name" value="LRR_BAC"/>
    <property type="match status" value="10"/>
</dbReference>
<sequence>MMKSWCVLVVLWLVCVCRGALSCPPLCQCYPRKTEVVCNEVPLTEYPSEGLPQNTTLLTIQFTNITSISEHHLNATPFLQGLHLYSNHLHSLSSHLLRGLPHLTTLDLTGNKLSDLPADVFSHAPLHSLVLKNNQIRAADAKWLPDNSSLTWLDMSGNLLTKLPATLLQKMPNLENLDLSNNQLEKIPANSLDRLTKLERLNLQGNKLDTLDASVFQSTQNLTHLFLSRNKLNTLPQNIFQTLTQLRHLSLDDNQLNYISQGSLDQLNSLDEEGLDMTVNPLLCDEKVGYLWRWLQKNKKKIFLPEMLACSKPQSLAGRSVMSLTESELNLQTYRADELFRALRMNVWLLLIFTVLAECGYQRIGAHSCPDLCSCSFPPLGAEVVCSQSSLTHFPADSLPNNTTSLSIQSTNLRNITASHLSAVPLLNNLQLYYSNLSSLPSDLLGAVPHLDTLDLTGNWLDRLPPHIFSHTSLHSLVLKKNLFEKADADWFPDNSSLTWLDLSGNRLTSISAALLHRLPHLENLDLSDNNLQELQPDTLQSLQHLEMLNLAGNKLISLKPTTFSHNLKLSQLFLQENRLQELPATLLQGLQHLELLLLNQNYLRYLPSGLLEERKSSFRIIIAGNPWVCDRKIEHLWKWLTVHPQNVLLLEEVTCGAPEALKNQQIVSLTGSQLSV</sequence>
<name>A0A6P7HYU4_9TELE</name>
<dbReference type="InterPro" id="IPR032675">
    <property type="entry name" value="LRR_dom_sf"/>
</dbReference>